<dbReference type="EMBL" id="NPIC01000011">
    <property type="protein sequence ID" value="RDL31831.1"/>
    <property type="molecule type" value="Genomic_DNA"/>
</dbReference>
<reference evidence="2 3" key="1">
    <citation type="journal article" date="2018" name="IMA Fungus">
        <title>IMA Genome-F 9: Draft genome sequence of Annulohypoxylon stygium, Aspergillus mulundensis, Berkeleyomyces basicola (syn. Thielaviopsis basicola), Ceratocystis smalleyi, two Cercospora beticola strains, Coleophoma cylindrospora, Fusarium fracticaudum, Phialophora cf. hyalina, and Morchella septimelata.</title>
        <authorList>
            <person name="Wingfield B.D."/>
            <person name="Bills G.F."/>
            <person name="Dong Y."/>
            <person name="Huang W."/>
            <person name="Nel W.J."/>
            <person name="Swalarsk-Parry B.S."/>
            <person name="Vaghefi N."/>
            <person name="Wilken P.M."/>
            <person name="An Z."/>
            <person name="de Beer Z.W."/>
            <person name="De Vos L."/>
            <person name="Chen L."/>
            <person name="Duong T.A."/>
            <person name="Gao Y."/>
            <person name="Hammerbacher A."/>
            <person name="Kikkert J.R."/>
            <person name="Li Y."/>
            <person name="Li H."/>
            <person name="Li K."/>
            <person name="Li Q."/>
            <person name="Liu X."/>
            <person name="Ma X."/>
            <person name="Naidoo K."/>
            <person name="Pethybridge S.J."/>
            <person name="Sun J."/>
            <person name="Steenkamp E.T."/>
            <person name="van der Nest M.A."/>
            <person name="van Wyk S."/>
            <person name="Wingfield M.J."/>
            <person name="Xiong C."/>
            <person name="Yue Q."/>
            <person name="Zhang X."/>
        </authorList>
    </citation>
    <scope>NUCLEOTIDE SEQUENCE [LARGE SCALE GENOMIC DNA]</scope>
    <source>
        <strain evidence="2 3">BP 5553</strain>
    </source>
</reference>
<keyword evidence="3" id="KW-1185">Reference proteome</keyword>
<dbReference type="Pfam" id="PF12296">
    <property type="entry name" value="HsbA"/>
    <property type="match status" value="1"/>
</dbReference>
<dbReference type="RefSeq" id="XP_031865763.1">
    <property type="nucleotide sequence ID" value="XM_032017856.1"/>
</dbReference>
<sequence>MRLQILGLTLLTTTVLADGASILAAMSKISSSTAKLNNTVTDFSAGLLGLADVVPLLIDSTNLLHDINSGTKVASSSANLTVPETIQVASATSSLVADVQTVLTSIVNAKPKFDKLVLVSPVVLVNLKEQKRATDKFSAAVVSKLPAAFVEVAKGLVAPIDTAFDAAIAEYKPF</sequence>
<dbReference type="PANTHER" id="PTHR38123">
    <property type="entry name" value="CELL WALL SERINE-THREONINE-RICH GALACTOMANNOPROTEIN MP1 (AFU_ORTHOLOGUE AFUA_4G03240)"/>
    <property type="match status" value="1"/>
</dbReference>
<name>A0A370TC57_9HELO</name>
<evidence type="ECO:0000313" key="2">
    <source>
        <dbReference type="EMBL" id="RDL31831.1"/>
    </source>
</evidence>
<feature type="chain" id="PRO_5016563149" description="Antigenic cell wall galactomannoprotein" evidence="1">
    <location>
        <begin position="20"/>
        <end position="174"/>
    </location>
</feature>
<keyword evidence="1" id="KW-0732">Signal</keyword>
<gene>
    <name evidence="2" type="ORF">BP5553_09233</name>
</gene>
<dbReference type="GO" id="GO:0005576">
    <property type="term" value="C:extracellular region"/>
    <property type="evidence" value="ECO:0007669"/>
    <property type="project" value="TreeGrafter"/>
</dbReference>
<protein>
    <recommendedName>
        <fullName evidence="4">Antigenic cell wall galactomannoprotein</fullName>
    </recommendedName>
</protein>
<accession>A0A370TC57</accession>
<dbReference type="Proteomes" id="UP000254866">
    <property type="component" value="Unassembled WGS sequence"/>
</dbReference>
<dbReference type="OrthoDB" id="2422134at2759"/>
<evidence type="ECO:0008006" key="4">
    <source>
        <dbReference type="Google" id="ProtNLM"/>
    </source>
</evidence>
<comment type="caution">
    <text evidence="2">The sequence shown here is derived from an EMBL/GenBank/DDBJ whole genome shotgun (WGS) entry which is preliminary data.</text>
</comment>
<dbReference type="Gene3D" id="1.20.1280.140">
    <property type="match status" value="1"/>
</dbReference>
<proteinExistence type="predicted"/>
<dbReference type="InterPro" id="IPR021054">
    <property type="entry name" value="Cell_wall_mannoprotein_1"/>
</dbReference>
<dbReference type="AlphaFoldDB" id="A0A370TC57"/>
<organism evidence="2 3">
    <name type="scientific">Venustampulla echinocandica</name>
    <dbReference type="NCBI Taxonomy" id="2656787"/>
    <lineage>
        <taxon>Eukaryota</taxon>
        <taxon>Fungi</taxon>
        <taxon>Dikarya</taxon>
        <taxon>Ascomycota</taxon>
        <taxon>Pezizomycotina</taxon>
        <taxon>Leotiomycetes</taxon>
        <taxon>Helotiales</taxon>
        <taxon>Pleuroascaceae</taxon>
        <taxon>Venustampulla</taxon>
    </lineage>
</organism>
<dbReference type="GeneID" id="43602082"/>
<evidence type="ECO:0000256" key="1">
    <source>
        <dbReference type="SAM" id="SignalP"/>
    </source>
</evidence>
<evidence type="ECO:0000313" key="3">
    <source>
        <dbReference type="Proteomes" id="UP000254866"/>
    </source>
</evidence>
<feature type="signal peptide" evidence="1">
    <location>
        <begin position="1"/>
        <end position="19"/>
    </location>
</feature>
<dbReference type="PANTHER" id="PTHR38123:SF4">
    <property type="entry name" value="CELL WALL GALACTOMANNOPROTEIN, PUTATIVE (AFU_ORTHOLOGUE AFUA_4G00870)-RELATED"/>
    <property type="match status" value="1"/>
</dbReference>